<proteinExistence type="predicted"/>
<dbReference type="EMBL" id="CAXAMN010003079">
    <property type="protein sequence ID" value="CAK9002731.1"/>
    <property type="molecule type" value="Genomic_DNA"/>
</dbReference>
<gene>
    <name evidence="1" type="ORF">CCMP2556_LOCUS6988</name>
    <name evidence="2" type="ORF">CCMP2556_LOCUS6989</name>
</gene>
<sequence>MQFHPLFEYVCKKLDIYRAFVWIGSYGGGSALSGIWERPKPTFFYSNYAWVQELYLPLPTNTNWEADMSIKYIDRQGVARVTGGSELKVSQHYPALLGDAVAQLYDQHRPEIKKAVVARRLVGSVKLQTTNKNCYWSFV</sequence>
<dbReference type="Proteomes" id="UP001642484">
    <property type="component" value="Unassembled WGS sequence"/>
</dbReference>
<evidence type="ECO:0000313" key="1">
    <source>
        <dbReference type="EMBL" id="CAK9002728.1"/>
    </source>
</evidence>
<reference evidence="1 3" key="1">
    <citation type="submission" date="2024-02" db="EMBL/GenBank/DDBJ databases">
        <authorList>
            <person name="Chen Y."/>
            <person name="Shah S."/>
            <person name="Dougan E. K."/>
            <person name="Thang M."/>
            <person name="Chan C."/>
        </authorList>
    </citation>
    <scope>NUCLEOTIDE SEQUENCE [LARGE SCALE GENOMIC DNA]</scope>
</reference>
<protein>
    <submittedName>
        <fullName evidence="1">Uncharacterized protein</fullName>
    </submittedName>
</protein>
<organism evidence="1 3">
    <name type="scientific">Durusdinium trenchii</name>
    <dbReference type="NCBI Taxonomy" id="1381693"/>
    <lineage>
        <taxon>Eukaryota</taxon>
        <taxon>Sar</taxon>
        <taxon>Alveolata</taxon>
        <taxon>Dinophyceae</taxon>
        <taxon>Suessiales</taxon>
        <taxon>Symbiodiniaceae</taxon>
        <taxon>Durusdinium</taxon>
    </lineage>
</organism>
<accession>A0ABP0IK70</accession>
<name>A0ABP0IK70_9DINO</name>
<comment type="caution">
    <text evidence="1">The sequence shown here is derived from an EMBL/GenBank/DDBJ whole genome shotgun (WGS) entry which is preliminary data.</text>
</comment>
<dbReference type="EMBL" id="CAXAMN010003078">
    <property type="protein sequence ID" value="CAK9002728.1"/>
    <property type="molecule type" value="Genomic_DNA"/>
</dbReference>
<keyword evidence="3" id="KW-1185">Reference proteome</keyword>
<evidence type="ECO:0000313" key="3">
    <source>
        <dbReference type="Proteomes" id="UP001642484"/>
    </source>
</evidence>
<evidence type="ECO:0000313" key="2">
    <source>
        <dbReference type="EMBL" id="CAK9002731.1"/>
    </source>
</evidence>